<evidence type="ECO:0000313" key="9">
    <source>
        <dbReference type="Proteomes" id="UP000257200"/>
    </source>
</evidence>
<protein>
    <submittedName>
        <fullName evidence="8">Uncharacterized protein</fullName>
    </submittedName>
</protein>
<evidence type="ECO:0000256" key="6">
    <source>
        <dbReference type="SAM" id="Phobius"/>
    </source>
</evidence>
<feature type="chain" id="PRO_5018752345" evidence="7">
    <location>
        <begin position="21"/>
        <end position="98"/>
    </location>
</feature>
<keyword evidence="7" id="KW-0732">Signal</keyword>
<reference evidence="8" key="1">
    <citation type="submission" date="2025-08" db="UniProtKB">
        <authorList>
            <consortium name="Ensembl"/>
        </authorList>
    </citation>
    <scope>IDENTIFICATION</scope>
</reference>
<sequence length="98" mass="10615">MERTATLVCCLLLVVGGVTAQTGSPARLLPQWGVGLLAVAGFLFLSFVVLLVKKAWFENPNRSVSVPNVLFFSSVIKADVNTYDNLVIDISEEKLTAM</sequence>
<dbReference type="Proteomes" id="UP000257200">
    <property type="component" value="Unplaced"/>
</dbReference>
<keyword evidence="9" id="KW-1185">Reference proteome</keyword>
<feature type="transmembrane region" description="Helical" evidence="6">
    <location>
        <begin position="30"/>
        <end position="52"/>
    </location>
</feature>
<reference evidence="8" key="2">
    <citation type="submission" date="2025-09" db="UniProtKB">
        <authorList>
            <consortium name="Ensembl"/>
        </authorList>
    </citation>
    <scope>IDENTIFICATION</scope>
</reference>
<dbReference type="Ensembl" id="ENSAPOT00000000853.1">
    <property type="protein sequence ID" value="ENSAPOP00000009852.1"/>
    <property type="gene ID" value="ENSAPOG00000012206.1"/>
</dbReference>
<evidence type="ECO:0000313" key="8">
    <source>
        <dbReference type="Ensembl" id="ENSAPOP00000009852.1"/>
    </source>
</evidence>
<name>A0A3Q1F1B4_9TELE</name>
<comment type="subcellular location">
    <subcellularLocation>
        <location evidence="1">Membrane</location>
        <topology evidence="1">Single-pass membrane protein</topology>
    </subcellularLocation>
</comment>
<evidence type="ECO:0000256" key="5">
    <source>
        <dbReference type="ARBA" id="ARBA00049650"/>
    </source>
</evidence>
<dbReference type="GeneTree" id="ENSGT01130000278372"/>
<dbReference type="InterPro" id="IPR031627">
    <property type="entry name" value="PDZK1IP1/SMIM24"/>
</dbReference>
<dbReference type="GO" id="GO:0016020">
    <property type="term" value="C:membrane"/>
    <property type="evidence" value="ECO:0007669"/>
    <property type="project" value="UniProtKB-SubCell"/>
</dbReference>
<evidence type="ECO:0000256" key="3">
    <source>
        <dbReference type="ARBA" id="ARBA00022989"/>
    </source>
</evidence>
<evidence type="ECO:0000256" key="1">
    <source>
        <dbReference type="ARBA" id="ARBA00004167"/>
    </source>
</evidence>
<accession>A0A3Q1F1B4</accession>
<keyword evidence="4 6" id="KW-0472">Membrane</keyword>
<evidence type="ECO:0000256" key="4">
    <source>
        <dbReference type="ARBA" id="ARBA00023136"/>
    </source>
</evidence>
<dbReference type="Pfam" id="PF15807">
    <property type="entry name" value="MAP17"/>
    <property type="match status" value="1"/>
</dbReference>
<organism evidence="8 9">
    <name type="scientific">Acanthochromis polyacanthus</name>
    <name type="common">spiny chromis</name>
    <dbReference type="NCBI Taxonomy" id="80966"/>
    <lineage>
        <taxon>Eukaryota</taxon>
        <taxon>Metazoa</taxon>
        <taxon>Chordata</taxon>
        <taxon>Craniata</taxon>
        <taxon>Vertebrata</taxon>
        <taxon>Euteleostomi</taxon>
        <taxon>Actinopterygii</taxon>
        <taxon>Neopterygii</taxon>
        <taxon>Teleostei</taxon>
        <taxon>Neoteleostei</taxon>
        <taxon>Acanthomorphata</taxon>
        <taxon>Ovalentaria</taxon>
        <taxon>Pomacentridae</taxon>
        <taxon>Acanthochromis</taxon>
    </lineage>
</organism>
<comment type="similarity">
    <text evidence="5">Belongs to the PDZK1-interacting protein 1/SMIM24 family.</text>
</comment>
<dbReference type="InParanoid" id="A0A3Q1F1B4"/>
<feature type="signal peptide" evidence="7">
    <location>
        <begin position="1"/>
        <end position="20"/>
    </location>
</feature>
<keyword evidence="2 6" id="KW-0812">Transmembrane</keyword>
<keyword evidence="3 6" id="KW-1133">Transmembrane helix</keyword>
<proteinExistence type="inferred from homology"/>
<dbReference type="AlphaFoldDB" id="A0A3Q1F1B4"/>
<evidence type="ECO:0000256" key="7">
    <source>
        <dbReference type="SAM" id="SignalP"/>
    </source>
</evidence>
<evidence type="ECO:0000256" key="2">
    <source>
        <dbReference type="ARBA" id="ARBA00022692"/>
    </source>
</evidence>
<dbReference type="STRING" id="80966.ENSAPOP00000009852"/>